<dbReference type="Proteomes" id="UP000193247">
    <property type="component" value="Unassembled WGS sequence"/>
</dbReference>
<reference evidence="2 3" key="1">
    <citation type="submission" date="2017-04" db="EMBL/GenBank/DDBJ databases">
        <title>The new phylogeny of genus Mycobacterium.</title>
        <authorList>
            <person name="Tortoli E."/>
            <person name="Trovato A."/>
            <person name="Cirillo D.M."/>
        </authorList>
    </citation>
    <scope>NUCLEOTIDE SEQUENCE [LARGE SCALE GENOMIC DNA]</scope>
    <source>
        <strain evidence="2 3">TBL 1200985</strain>
    </source>
</reference>
<dbReference type="EMBL" id="NCXP01000005">
    <property type="protein sequence ID" value="OSC41919.1"/>
    <property type="molecule type" value="Genomic_DNA"/>
</dbReference>
<evidence type="ECO:0000256" key="1">
    <source>
        <dbReference type="SAM" id="MobiDB-lite"/>
    </source>
</evidence>
<accession>A0A1X2LXU6</accession>
<evidence type="ECO:0000313" key="2">
    <source>
        <dbReference type="EMBL" id="OSC41919.1"/>
    </source>
</evidence>
<name>A0A1X2LXU6_9MYCO</name>
<comment type="caution">
    <text evidence="2">The sequence shown here is derived from an EMBL/GenBank/DDBJ whole genome shotgun (WGS) entry which is preliminary data.</text>
</comment>
<organism evidence="2 3">
    <name type="scientific">Mycobacterium decipiens</name>
    <dbReference type="NCBI Taxonomy" id="1430326"/>
    <lineage>
        <taxon>Bacteria</taxon>
        <taxon>Bacillati</taxon>
        <taxon>Actinomycetota</taxon>
        <taxon>Actinomycetes</taxon>
        <taxon>Mycobacteriales</taxon>
        <taxon>Mycobacteriaceae</taxon>
        <taxon>Mycobacterium</taxon>
    </lineage>
</organism>
<evidence type="ECO:0000313" key="3">
    <source>
        <dbReference type="Proteomes" id="UP000193247"/>
    </source>
</evidence>
<gene>
    <name evidence="2" type="ORF">B8W66_06930</name>
</gene>
<proteinExistence type="predicted"/>
<keyword evidence="3" id="KW-1185">Reference proteome</keyword>
<dbReference type="STRING" id="1430326.B8W66_06930"/>
<sequence>MGQTRRLRRLGRHHCRNERVRRCTATTVDYPQRGSPAAQAVRRRRLVSLDRRHGTEAVRRRAVPIFPRPLSRAHRTPKAGAVSPTAADSARLVGQTGPWDALARQT</sequence>
<dbReference type="AlphaFoldDB" id="A0A1X2LXU6"/>
<feature type="region of interest" description="Disordered" evidence="1">
    <location>
        <begin position="68"/>
        <end position="106"/>
    </location>
</feature>
<protein>
    <submittedName>
        <fullName evidence="2">Uncharacterized protein</fullName>
    </submittedName>
</protein>